<organism evidence="7 8">
    <name type="scientific">Streptomyces nojiriensis</name>
    <dbReference type="NCBI Taxonomy" id="66374"/>
    <lineage>
        <taxon>Bacteria</taxon>
        <taxon>Bacillati</taxon>
        <taxon>Actinomycetota</taxon>
        <taxon>Actinomycetes</taxon>
        <taxon>Kitasatosporales</taxon>
        <taxon>Streptomycetaceae</taxon>
        <taxon>Streptomyces</taxon>
    </lineage>
</organism>
<dbReference type="SUPFAM" id="SSF46689">
    <property type="entry name" value="Homeodomain-like"/>
    <property type="match status" value="1"/>
</dbReference>
<evidence type="ECO:0000313" key="8">
    <source>
        <dbReference type="Proteomes" id="UP000613974"/>
    </source>
</evidence>
<evidence type="ECO:0000256" key="5">
    <source>
        <dbReference type="SAM" id="MobiDB-lite"/>
    </source>
</evidence>
<evidence type="ECO:0000256" key="4">
    <source>
        <dbReference type="PROSITE-ProRule" id="PRU00335"/>
    </source>
</evidence>
<dbReference type="PANTHER" id="PTHR47506">
    <property type="entry name" value="TRANSCRIPTIONAL REGULATORY PROTEIN"/>
    <property type="match status" value="1"/>
</dbReference>
<keyword evidence="8" id="KW-1185">Reference proteome</keyword>
<dbReference type="Gene3D" id="1.10.357.10">
    <property type="entry name" value="Tetracycline Repressor, domain 2"/>
    <property type="match status" value="1"/>
</dbReference>
<evidence type="ECO:0000313" key="7">
    <source>
        <dbReference type="EMBL" id="GHI74031.1"/>
    </source>
</evidence>
<dbReference type="InterPro" id="IPR036271">
    <property type="entry name" value="Tet_transcr_reg_TetR-rel_C_sf"/>
</dbReference>
<reference evidence="8" key="1">
    <citation type="submission" date="2023-07" db="EMBL/GenBank/DDBJ databases">
        <title>Whole genome shotgun sequence of Streptomyces nojiriensis NBRC 13794.</title>
        <authorList>
            <person name="Komaki H."/>
            <person name="Tamura T."/>
        </authorList>
    </citation>
    <scope>NUCLEOTIDE SEQUENCE [LARGE SCALE GENOMIC DNA]</scope>
    <source>
        <strain evidence="8">NBRC 13794</strain>
    </source>
</reference>
<dbReference type="Pfam" id="PF00440">
    <property type="entry name" value="TetR_N"/>
    <property type="match status" value="1"/>
</dbReference>
<evidence type="ECO:0000256" key="3">
    <source>
        <dbReference type="ARBA" id="ARBA00023163"/>
    </source>
</evidence>
<dbReference type="PROSITE" id="PS50977">
    <property type="entry name" value="HTH_TETR_2"/>
    <property type="match status" value="1"/>
</dbReference>
<name>A0ABQ3T0Y1_9ACTN</name>
<dbReference type="PRINTS" id="PR00455">
    <property type="entry name" value="HTHTETR"/>
</dbReference>
<dbReference type="EMBL" id="BNEC01000005">
    <property type="protein sequence ID" value="GHI74031.1"/>
    <property type="molecule type" value="Genomic_DNA"/>
</dbReference>
<evidence type="ECO:0000256" key="1">
    <source>
        <dbReference type="ARBA" id="ARBA00023015"/>
    </source>
</evidence>
<keyword evidence="2 4" id="KW-0238">DNA-binding</keyword>
<dbReference type="InterPro" id="IPR009057">
    <property type="entry name" value="Homeodomain-like_sf"/>
</dbReference>
<accession>A0ABQ3T0Y1</accession>
<feature type="region of interest" description="Disordered" evidence="5">
    <location>
        <begin position="1"/>
        <end position="25"/>
    </location>
</feature>
<protein>
    <submittedName>
        <fullName evidence="7">TetR family transcriptional regulator</fullName>
    </submittedName>
</protein>
<dbReference type="InterPro" id="IPR001647">
    <property type="entry name" value="HTH_TetR"/>
</dbReference>
<keyword evidence="1" id="KW-0805">Transcription regulation</keyword>
<feature type="DNA-binding region" description="H-T-H motif" evidence="4">
    <location>
        <begin position="58"/>
        <end position="77"/>
    </location>
</feature>
<evidence type="ECO:0000256" key="2">
    <source>
        <dbReference type="ARBA" id="ARBA00023125"/>
    </source>
</evidence>
<dbReference type="PANTHER" id="PTHR47506:SF1">
    <property type="entry name" value="HTH-TYPE TRANSCRIPTIONAL REGULATOR YJDC"/>
    <property type="match status" value="1"/>
</dbReference>
<evidence type="ECO:0000259" key="6">
    <source>
        <dbReference type="PROSITE" id="PS50977"/>
    </source>
</evidence>
<dbReference type="SUPFAM" id="SSF48498">
    <property type="entry name" value="Tetracyclin repressor-like, C-terminal domain"/>
    <property type="match status" value="1"/>
</dbReference>
<gene>
    <name evidence="7" type="ORF">Snoj_79490</name>
</gene>
<dbReference type="Proteomes" id="UP000613974">
    <property type="component" value="Unassembled WGS sequence"/>
</dbReference>
<proteinExistence type="predicted"/>
<keyword evidence="3" id="KW-0804">Transcription</keyword>
<comment type="caution">
    <text evidence="7">The sequence shown here is derived from an EMBL/GenBank/DDBJ whole genome shotgun (WGS) entry which is preliminary data.</text>
</comment>
<feature type="domain" description="HTH tetR-type" evidence="6">
    <location>
        <begin position="35"/>
        <end position="95"/>
    </location>
</feature>
<sequence length="206" mass="22980">MTVTSRLRERSFSTLENERSPRKGNLDYAARMDDEEARTRLLDAAEELFYRHGIQAVGMDRIRTASGVPLKRLYRVFPAKEALVTAYLERRDRRWLDSLRTAALAPAQPRARVLAVFDWLADWFAEPDFRGCAFLNAYGELGAAAPEIVRIHKAELRALLAGLTADPALADRLLILTEGATAVATLTPGPEPAHRAREIAELLLGE</sequence>